<evidence type="ECO:0000256" key="3">
    <source>
        <dbReference type="ARBA" id="ARBA00006263"/>
    </source>
</evidence>
<dbReference type="EMBL" id="QMIG01000009">
    <property type="protein sequence ID" value="RAW14199.1"/>
    <property type="molecule type" value="Genomic_DNA"/>
</dbReference>
<dbReference type="NCBIfam" id="NF002276">
    <property type="entry name" value="PRK01209.1-4"/>
    <property type="match status" value="1"/>
</dbReference>
<evidence type="ECO:0000256" key="5">
    <source>
        <dbReference type="ARBA" id="ARBA00022573"/>
    </source>
</evidence>
<dbReference type="GO" id="GO:0009236">
    <property type="term" value="P:cobalamin biosynthetic process"/>
    <property type="evidence" value="ECO:0007669"/>
    <property type="project" value="UniProtKB-UniRule"/>
</dbReference>
<dbReference type="GO" id="GO:0015420">
    <property type="term" value="F:ABC-type vitamin B12 transporter activity"/>
    <property type="evidence" value="ECO:0007669"/>
    <property type="project" value="UniProtKB-UniRule"/>
</dbReference>
<dbReference type="PANTHER" id="PTHR34308">
    <property type="entry name" value="COBALAMIN BIOSYNTHESIS PROTEIN CBIB"/>
    <property type="match status" value="1"/>
</dbReference>
<evidence type="ECO:0000256" key="4">
    <source>
        <dbReference type="ARBA" id="ARBA00022475"/>
    </source>
</evidence>
<evidence type="ECO:0000256" key="9">
    <source>
        <dbReference type="HAMAP-Rule" id="MF_00024"/>
    </source>
</evidence>
<keyword evidence="5 9" id="KW-0169">Cobalamin biosynthesis</keyword>
<evidence type="ECO:0000313" key="10">
    <source>
        <dbReference type="EMBL" id="RAW14199.1"/>
    </source>
</evidence>
<dbReference type="InterPro" id="IPR004485">
    <property type="entry name" value="Cobalamin_biosynth_CobD/CbiB"/>
</dbReference>
<evidence type="ECO:0000256" key="1">
    <source>
        <dbReference type="ARBA" id="ARBA00004651"/>
    </source>
</evidence>
<dbReference type="Pfam" id="PF03186">
    <property type="entry name" value="CobD_Cbib"/>
    <property type="match status" value="1"/>
</dbReference>
<comment type="pathway">
    <text evidence="2 9">Cofactor biosynthesis; adenosylcobalamin biosynthesis.</text>
</comment>
<evidence type="ECO:0000256" key="2">
    <source>
        <dbReference type="ARBA" id="ARBA00004953"/>
    </source>
</evidence>
<dbReference type="HAMAP" id="MF_00024">
    <property type="entry name" value="CobD_CbiB"/>
    <property type="match status" value="1"/>
</dbReference>
<accession>A0A329QRG2</accession>
<dbReference type="RefSeq" id="WP_112258393.1">
    <property type="nucleotide sequence ID" value="NZ_QMIG01000009.1"/>
</dbReference>
<comment type="subcellular location">
    <subcellularLocation>
        <location evidence="1 9">Cell membrane</location>
        <topology evidence="1 9">Multi-pass membrane protein</topology>
    </subcellularLocation>
</comment>
<dbReference type="NCBIfam" id="TIGR00380">
    <property type="entry name" value="cobal_cbiB"/>
    <property type="match status" value="1"/>
</dbReference>
<keyword evidence="6 9" id="KW-0812">Transmembrane</keyword>
<comment type="caution">
    <text evidence="10">The sequence shown here is derived from an EMBL/GenBank/DDBJ whole genome shotgun (WGS) entry which is preliminary data.</text>
</comment>
<dbReference type="AlphaFoldDB" id="A0A329QRG2"/>
<protein>
    <recommendedName>
        <fullName evidence="9">Cobalamin biosynthesis protein CobD</fullName>
    </recommendedName>
</protein>
<proteinExistence type="inferred from homology"/>
<comment type="similarity">
    <text evidence="3 9">Belongs to the CobD/CbiB family.</text>
</comment>
<dbReference type="PANTHER" id="PTHR34308:SF1">
    <property type="entry name" value="COBALAMIN BIOSYNTHESIS PROTEIN CBIB"/>
    <property type="match status" value="1"/>
</dbReference>
<organism evidence="10 11">
    <name type="scientific">Phytoactinopolyspora halophila</name>
    <dbReference type="NCBI Taxonomy" id="1981511"/>
    <lineage>
        <taxon>Bacteria</taxon>
        <taxon>Bacillati</taxon>
        <taxon>Actinomycetota</taxon>
        <taxon>Actinomycetes</taxon>
        <taxon>Jiangellales</taxon>
        <taxon>Jiangellaceae</taxon>
        <taxon>Phytoactinopolyspora</taxon>
    </lineage>
</organism>
<keyword evidence="8 9" id="KW-0472">Membrane</keyword>
<dbReference type="OrthoDB" id="9811967at2"/>
<dbReference type="GO" id="GO:0005886">
    <property type="term" value="C:plasma membrane"/>
    <property type="evidence" value="ECO:0007669"/>
    <property type="project" value="UniProtKB-SubCell"/>
</dbReference>
<evidence type="ECO:0000256" key="6">
    <source>
        <dbReference type="ARBA" id="ARBA00022692"/>
    </source>
</evidence>
<keyword evidence="4 9" id="KW-1003">Cell membrane</keyword>
<evidence type="ECO:0000256" key="8">
    <source>
        <dbReference type="ARBA" id="ARBA00023136"/>
    </source>
</evidence>
<dbReference type="Proteomes" id="UP000250462">
    <property type="component" value="Unassembled WGS sequence"/>
</dbReference>
<dbReference type="GO" id="GO:0048472">
    <property type="term" value="F:threonine-phosphate decarboxylase activity"/>
    <property type="evidence" value="ECO:0007669"/>
    <property type="project" value="InterPro"/>
</dbReference>
<gene>
    <name evidence="9" type="primary">cobD</name>
    <name evidence="10" type="ORF">DPM12_11110</name>
</gene>
<evidence type="ECO:0000313" key="11">
    <source>
        <dbReference type="Proteomes" id="UP000250462"/>
    </source>
</evidence>
<evidence type="ECO:0000256" key="7">
    <source>
        <dbReference type="ARBA" id="ARBA00022989"/>
    </source>
</evidence>
<name>A0A329QRG2_9ACTN</name>
<comment type="function">
    <text evidence="9">Converts cobyric acid to cobinamide by the addition of aminopropanol on the F carboxylic group.</text>
</comment>
<reference evidence="10 11" key="1">
    <citation type="submission" date="2018-06" db="EMBL/GenBank/DDBJ databases">
        <title>Phytoactinopolyspora halophila sp. nov., a novel halophilic actinomycete isolated from a saline soil in China.</title>
        <authorList>
            <person name="Tang S.-K."/>
        </authorList>
    </citation>
    <scope>NUCLEOTIDE SEQUENCE [LARGE SCALE GENOMIC DNA]</scope>
    <source>
        <strain evidence="10 11">YIM 96934</strain>
    </source>
</reference>
<sequence>MSWTTTAGLAVGTAADALLGDPRRGHPVAGFGRAAASLERAWWSDSRGRGAAYATVAVGVPVVTAAIAERMLDRTIPHTVATAATTWAVLGGRSLTREAELLGRSLADHDLDAARRRLPHLCGRDPATLDADGLARATVESLAENTSDAVVAPLVWGAVAGLPGLVGYRAVNTLDAMVGHKSERYRHFGWASARLDDAANYLPARLAGALTMLAAPLVGGCARDARRAWRRDAHRHPSPNAGVVEAALAGALGRRLGGRTVYPYGVDDRPVLGSGPAATAADIPRAVRISRAVSLGTLATVTAARVGASALRKRKPAR</sequence>
<dbReference type="UniPathway" id="UPA00148"/>
<keyword evidence="7 9" id="KW-1133">Transmembrane helix</keyword>
<keyword evidence="11" id="KW-1185">Reference proteome</keyword>